<dbReference type="RefSeq" id="WP_077834090.1">
    <property type="nucleotide sequence ID" value="NZ_CP096983.1"/>
</dbReference>
<keyword evidence="2" id="KW-1185">Reference proteome</keyword>
<proteinExistence type="predicted"/>
<sequence>MRKINAILISALIFLLIVHSGIAVLSMLKIIHCKGIIYTLGSIAALLLIFHIIISLILMINNMRKKPSIKFYSNINKDTVLQNLTGILIIILIPVHIFFSELQQFSITPPLNLLTAIHGTIEIIFITLICIHLCIGIPKLLITYGNLADLKSYSLCKKFVSIISIVIWLIFIFGIIMYFFIPLL</sequence>
<dbReference type="GO" id="GO:0016020">
    <property type="term" value="C:membrane"/>
    <property type="evidence" value="ECO:0007669"/>
    <property type="project" value="InterPro"/>
</dbReference>
<dbReference type="STRING" id="84029.CROST_07340"/>
<organism evidence="1 2">
    <name type="scientific">Clostridium felsineum</name>
    <dbReference type="NCBI Taxonomy" id="36839"/>
    <lineage>
        <taxon>Bacteria</taxon>
        <taxon>Bacillati</taxon>
        <taxon>Bacillota</taxon>
        <taxon>Clostridia</taxon>
        <taxon>Eubacteriales</taxon>
        <taxon>Clostridiaceae</taxon>
        <taxon>Clostridium</taxon>
    </lineage>
</organism>
<accession>A0A1S8LIB6</accession>
<evidence type="ECO:0000313" key="1">
    <source>
        <dbReference type="EMBL" id="URZ10544.1"/>
    </source>
</evidence>
<name>A0A1S8LIB6_9CLOT</name>
<protein>
    <submittedName>
        <fullName evidence="1">Uncharacterized protein</fullName>
    </submittedName>
</protein>
<dbReference type="EMBL" id="CP096983">
    <property type="protein sequence ID" value="URZ10544.1"/>
    <property type="molecule type" value="Genomic_DNA"/>
</dbReference>
<reference evidence="1 2" key="1">
    <citation type="submission" date="2022-04" db="EMBL/GenBank/DDBJ databases">
        <title>Genome sequence of C. roseum typestrain.</title>
        <authorList>
            <person name="Poehlein A."/>
            <person name="Schoch T."/>
            <person name="Duerre P."/>
            <person name="Daniel R."/>
        </authorList>
    </citation>
    <scope>NUCLEOTIDE SEQUENCE [LARGE SCALE GENOMIC DNA]</scope>
    <source>
        <strain evidence="1 2">DSM 7320</strain>
    </source>
</reference>
<dbReference type="Gene3D" id="1.20.1300.10">
    <property type="entry name" value="Fumarate reductase/succinate dehydrogenase, transmembrane subunit"/>
    <property type="match status" value="1"/>
</dbReference>
<dbReference type="AlphaFoldDB" id="A0A1S8LIB6"/>
<dbReference type="Proteomes" id="UP000190951">
    <property type="component" value="Chromosome"/>
</dbReference>
<dbReference type="KEGG" id="crw:CROST_012540"/>
<gene>
    <name evidence="1" type="ORF">CROST_012540</name>
</gene>
<evidence type="ECO:0000313" key="2">
    <source>
        <dbReference type="Proteomes" id="UP000190951"/>
    </source>
</evidence>
<dbReference type="InterPro" id="IPR034804">
    <property type="entry name" value="SQR/QFR_C/D"/>
</dbReference>
<dbReference type="SUPFAM" id="SSF81343">
    <property type="entry name" value="Fumarate reductase respiratory complex transmembrane subunits"/>
    <property type="match status" value="1"/>
</dbReference>